<dbReference type="EMBL" id="JACHIN010000011">
    <property type="protein sequence ID" value="MBB5081541.1"/>
    <property type="molecule type" value="Genomic_DNA"/>
</dbReference>
<name>A0A7W8A8G0_9ACTN</name>
<dbReference type="PANTHER" id="PTHR35525:SF3">
    <property type="entry name" value="BLL6575 PROTEIN"/>
    <property type="match status" value="1"/>
</dbReference>
<evidence type="ECO:0000313" key="3">
    <source>
        <dbReference type="Proteomes" id="UP000568380"/>
    </source>
</evidence>
<gene>
    <name evidence="2" type="ORF">HNR40_007036</name>
</gene>
<evidence type="ECO:0000259" key="1">
    <source>
        <dbReference type="Pfam" id="PF11706"/>
    </source>
</evidence>
<feature type="domain" description="Zinc finger CGNR" evidence="1">
    <location>
        <begin position="134"/>
        <end position="172"/>
    </location>
</feature>
<dbReference type="Proteomes" id="UP000568380">
    <property type="component" value="Unassembled WGS sequence"/>
</dbReference>
<dbReference type="InterPro" id="IPR021005">
    <property type="entry name" value="Znf_CGNR"/>
</dbReference>
<accession>A0A7W8A8G0</accession>
<organism evidence="2 3">
    <name type="scientific">Nonomuraea endophytica</name>
    <dbReference type="NCBI Taxonomy" id="714136"/>
    <lineage>
        <taxon>Bacteria</taxon>
        <taxon>Bacillati</taxon>
        <taxon>Actinomycetota</taxon>
        <taxon>Actinomycetes</taxon>
        <taxon>Streptosporangiales</taxon>
        <taxon>Streptosporangiaceae</taxon>
        <taxon>Nonomuraea</taxon>
    </lineage>
</organism>
<proteinExistence type="predicted"/>
<keyword evidence="3" id="KW-1185">Reference proteome</keyword>
<dbReference type="InterPro" id="IPR023286">
    <property type="entry name" value="ABATE_dom_sf"/>
</dbReference>
<dbReference type="Pfam" id="PF07336">
    <property type="entry name" value="ABATE"/>
    <property type="match status" value="1"/>
</dbReference>
<reference evidence="2 3" key="1">
    <citation type="submission" date="2020-08" db="EMBL/GenBank/DDBJ databases">
        <title>Genomic Encyclopedia of Type Strains, Phase IV (KMG-IV): sequencing the most valuable type-strain genomes for metagenomic binning, comparative biology and taxonomic classification.</title>
        <authorList>
            <person name="Goeker M."/>
        </authorList>
    </citation>
    <scope>NUCLEOTIDE SEQUENCE [LARGE SCALE GENOMIC DNA]</scope>
    <source>
        <strain evidence="2 3">DSM 45385</strain>
    </source>
</reference>
<dbReference type="Gene3D" id="1.10.3300.10">
    <property type="entry name" value="Jann2411-like domain"/>
    <property type="match status" value="1"/>
</dbReference>
<evidence type="ECO:0000313" key="2">
    <source>
        <dbReference type="EMBL" id="MBB5081541.1"/>
    </source>
</evidence>
<dbReference type="AlphaFoldDB" id="A0A7W8A8G0"/>
<dbReference type="RefSeq" id="WP_184969018.1">
    <property type="nucleotide sequence ID" value="NZ_JACHIN010000011.1"/>
</dbReference>
<dbReference type="Pfam" id="PF11706">
    <property type="entry name" value="zf-CGNR"/>
    <property type="match status" value="1"/>
</dbReference>
<dbReference type="SUPFAM" id="SSF160904">
    <property type="entry name" value="Jann2411-like"/>
    <property type="match status" value="1"/>
</dbReference>
<dbReference type="PANTHER" id="PTHR35525">
    <property type="entry name" value="BLL6575 PROTEIN"/>
    <property type="match status" value="1"/>
</dbReference>
<dbReference type="InterPro" id="IPR010852">
    <property type="entry name" value="ABATE"/>
</dbReference>
<protein>
    <submittedName>
        <fullName evidence="2">Putative RNA-binding Zn ribbon-like protein</fullName>
    </submittedName>
</protein>
<comment type="caution">
    <text evidence="2">The sequence shown here is derived from an EMBL/GenBank/DDBJ whole genome shotgun (WGS) entry which is preliminary data.</text>
</comment>
<sequence length="176" mass="19006">MVHIAVAFANTVRASTGDALATAAGLTAWLRERRAELEVRLEEADLLAIGDEEAAAARRARDAVRALMGGEDGTDEHVRALNDAVRAAPRWRELAWGEPPSVTARSARPPVLAAVAEVAEQAILLVSGPDRDHVRPCGAPGCVQFFLKEHPRREWCSTGCGNRVRVARHYARTKGA</sequence>